<dbReference type="Proteomes" id="UP000294752">
    <property type="component" value="Unassembled WGS sequence"/>
</dbReference>
<protein>
    <recommendedName>
        <fullName evidence="6">N-(2-amino-2-carboxyethyl)-L-glutamate synthase</fullName>
        <ecNumber evidence="5">2.5.1.140</ecNumber>
    </recommendedName>
</protein>
<reference evidence="10 11" key="1">
    <citation type="submission" date="2019-03" db="EMBL/GenBank/DDBJ databases">
        <title>Genomic Encyclopedia of Type Strains, Phase III (KMG-III): the genomes of soil and plant-associated and newly described type strains.</title>
        <authorList>
            <person name="Whitman W."/>
        </authorList>
    </citation>
    <scope>NUCLEOTIDE SEQUENCE [LARGE SCALE GENOMIC DNA]</scope>
    <source>
        <strain evidence="10 11">CGMCC 1.12801</strain>
    </source>
</reference>
<evidence type="ECO:0000256" key="3">
    <source>
        <dbReference type="ARBA" id="ARBA00008519"/>
    </source>
</evidence>
<organism evidence="10 11">
    <name type="scientific">Sphingobacterium paludis</name>
    <dbReference type="NCBI Taxonomy" id="1476465"/>
    <lineage>
        <taxon>Bacteria</taxon>
        <taxon>Pseudomonadati</taxon>
        <taxon>Bacteroidota</taxon>
        <taxon>Sphingobacteriia</taxon>
        <taxon>Sphingobacteriales</taxon>
        <taxon>Sphingobacteriaceae</taxon>
        <taxon>Sphingobacterium</taxon>
    </lineage>
</organism>
<evidence type="ECO:0000259" key="9">
    <source>
        <dbReference type="Pfam" id="PF00291"/>
    </source>
</evidence>
<keyword evidence="7" id="KW-0808">Transferase</keyword>
<feature type="domain" description="Tryptophan synthase beta chain-like PALP" evidence="9">
    <location>
        <begin position="16"/>
        <end position="301"/>
    </location>
</feature>
<comment type="cofactor">
    <cofactor evidence="1">
        <name>pyridoxal 5'-phosphate</name>
        <dbReference type="ChEBI" id="CHEBI:597326"/>
    </cofactor>
</comment>
<proteinExistence type="inferred from homology"/>
<dbReference type="EMBL" id="SNZV01000008">
    <property type="protein sequence ID" value="TDS10973.1"/>
    <property type="molecule type" value="Genomic_DNA"/>
</dbReference>
<sequence length="325" mass="35661">MQLTQTKQYADNILACIGNTPLVKLDKLFPDMPMTIFGKLEMLNPGGSIKDRSARHILDCAMAAGLVNKNSVIIESTSGNMGIGLARICHYHGLKLILVTDPHINPLAEKILNTFHAQIVKVDKHDGKGGYLNSRLEKVAELLRDTPNSFWPDQYHNADNPAAHRQTFLEIVQSLGAAPDYLFVPTSTCGTLRGFADAIAEQHAMTKVIAVDAEGSLIFQDKAKPRMIPGMGASRKSHFLVPTQIHDVVHVSDEECIAGCRHLLDTESILAGGSSGAVVTAIKKYRPSMEDDATIVALIPDNGERYLDSVYSEEWIQKHFPSCLY</sequence>
<evidence type="ECO:0000313" key="10">
    <source>
        <dbReference type="EMBL" id="TDS10973.1"/>
    </source>
</evidence>
<dbReference type="InterPro" id="IPR001216">
    <property type="entry name" value="P-phosphate_BS"/>
</dbReference>
<dbReference type="CDD" id="cd01561">
    <property type="entry name" value="CBS_like"/>
    <property type="match status" value="1"/>
</dbReference>
<comment type="caution">
    <text evidence="10">The sequence shown here is derived from an EMBL/GenBank/DDBJ whole genome shotgun (WGS) entry which is preliminary data.</text>
</comment>
<dbReference type="InterPro" id="IPR036052">
    <property type="entry name" value="TrpB-like_PALP_sf"/>
</dbReference>
<evidence type="ECO:0000256" key="8">
    <source>
        <dbReference type="ARBA" id="ARBA00022898"/>
    </source>
</evidence>
<dbReference type="AlphaFoldDB" id="A0A4R7CWE1"/>
<dbReference type="OrthoDB" id="9808024at2"/>
<accession>A0A4R7CWE1</accession>
<dbReference type="InterPro" id="IPR050214">
    <property type="entry name" value="Cys_Synth/Cystath_Beta-Synth"/>
</dbReference>
<dbReference type="EC" id="2.5.1.140" evidence="5"/>
<evidence type="ECO:0000256" key="1">
    <source>
        <dbReference type="ARBA" id="ARBA00001933"/>
    </source>
</evidence>
<comment type="pathway">
    <text evidence="2">Siderophore biosynthesis.</text>
</comment>
<evidence type="ECO:0000256" key="2">
    <source>
        <dbReference type="ARBA" id="ARBA00004924"/>
    </source>
</evidence>
<keyword evidence="8" id="KW-0663">Pyridoxal phosphate</keyword>
<evidence type="ECO:0000256" key="5">
    <source>
        <dbReference type="ARBA" id="ARBA00012331"/>
    </source>
</evidence>
<dbReference type="InterPro" id="IPR023927">
    <property type="entry name" value="SbnA"/>
</dbReference>
<dbReference type="RefSeq" id="WP_133641420.1">
    <property type="nucleotide sequence ID" value="NZ_SNZV01000008.1"/>
</dbReference>
<keyword evidence="11" id="KW-1185">Reference proteome</keyword>
<dbReference type="NCBIfam" id="TIGR03945">
    <property type="entry name" value="PLP_SbnA_fam"/>
    <property type="match status" value="1"/>
</dbReference>
<comment type="similarity">
    <text evidence="3">Belongs to the cysteine synthase/cystathionine beta-synthase family. SbnA subfamily.</text>
</comment>
<evidence type="ECO:0000313" key="11">
    <source>
        <dbReference type="Proteomes" id="UP000294752"/>
    </source>
</evidence>
<gene>
    <name evidence="10" type="ORF">B0I21_10830</name>
</gene>
<dbReference type="SUPFAM" id="SSF53686">
    <property type="entry name" value="Tryptophan synthase beta subunit-like PLP-dependent enzymes"/>
    <property type="match status" value="1"/>
</dbReference>
<dbReference type="InterPro" id="IPR001926">
    <property type="entry name" value="TrpB-like_PALP"/>
</dbReference>
<dbReference type="GO" id="GO:0016765">
    <property type="term" value="F:transferase activity, transferring alkyl or aryl (other than methyl) groups"/>
    <property type="evidence" value="ECO:0007669"/>
    <property type="project" value="UniProtKB-ARBA"/>
</dbReference>
<evidence type="ECO:0000256" key="7">
    <source>
        <dbReference type="ARBA" id="ARBA00022679"/>
    </source>
</evidence>
<dbReference type="Gene3D" id="3.40.50.1100">
    <property type="match status" value="2"/>
</dbReference>
<evidence type="ECO:0000256" key="4">
    <source>
        <dbReference type="ARBA" id="ARBA00011738"/>
    </source>
</evidence>
<dbReference type="GO" id="GO:0006535">
    <property type="term" value="P:cysteine biosynthetic process from serine"/>
    <property type="evidence" value="ECO:0007669"/>
    <property type="project" value="InterPro"/>
</dbReference>
<name>A0A4R7CWE1_9SPHI</name>
<dbReference type="PANTHER" id="PTHR10314">
    <property type="entry name" value="CYSTATHIONINE BETA-SYNTHASE"/>
    <property type="match status" value="1"/>
</dbReference>
<comment type="subunit">
    <text evidence="4">Homodimer.</text>
</comment>
<evidence type="ECO:0000256" key="6">
    <source>
        <dbReference type="ARBA" id="ARBA00016985"/>
    </source>
</evidence>
<dbReference type="Pfam" id="PF00291">
    <property type="entry name" value="PALP"/>
    <property type="match status" value="1"/>
</dbReference>
<dbReference type="PROSITE" id="PS00901">
    <property type="entry name" value="CYS_SYNTHASE"/>
    <property type="match status" value="1"/>
</dbReference>